<dbReference type="OrthoDB" id="4846975at2759"/>
<dbReference type="AlphaFoldDB" id="T0KNI4"/>
<protein>
    <submittedName>
        <fullName evidence="2">Uncharacterized protein</fullName>
    </submittedName>
</protein>
<sequence length="545" mass="62939">MEIVLPVRKPRENSLPWPPPNPSLRPALDGRPGPETIPNDIFILIIQHTITNTIAFLEKRGQAVCTIEVAKNADPDSGYVRLGAPGTDCDHHEPGRLDFSLCNAATQKKRYRLLRIPLSINQETRKMVHRIFIPFKVQTTAFPPTEADCKRQFDDAVPCLISPQMDKFNIPLEGSTVEAVRGIFCDLLLALQNPRPADTMLLSCVQNITLRRIHYFNKEYDPLIEVLAAFPRLRSIQVVLMADPRSVATYSPSSRTFEPLPKSHSHDNLEHIKCETPSDPDGLSYWSKTQGHDFYELSRSLREKNVKIWLATSPRAEPWAELVATPDGPRLSYKTDPCICTRPCIPWDITILIIGILIKEGLSYLSSEKPLHLSLQCREKPYVFWPGPCGDLLSFRLYAKQERLYDDALAQKNRYRALRIPLSICHETRRLVHRRVLQAHVDIRTPVDFIRPYMFLHVNPGAPEFDENVRFLIFLEVDKLHRGGAADWHPESNFMHAVKYPTPRDRLFLEWIWFVHRREKESSTKKTDPEWDKVEAIWKEREDLR</sequence>
<comment type="caution">
    <text evidence="2">The sequence shown here is derived from an EMBL/GenBank/DDBJ whole genome shotgun (WGS) entry which is preliminary data.</text>
</comment>
<dbReference type="HOGENOM" id="CLU_499656_0_0_1"/>
<accession>T0KNI4</accession>
<evidence type="ECO:0000313" key="3">
    <source>
        <dbReference type="Proteomes" id="UP000015530"/>
    </source>
</evidence>
<evidence type="ECO:0000256" key="1">
    <source>
        <dbReference type="SAM" id="MobiDB-lite"/>
    </source>
</evidence>
<evidence type="ECO:0000313" key="2">
    <source>
        <dbReference type="EMBL" id="EQB53589.1"/>
    </source>
</evidence>
<organism evidence="2 3">
    <name type="scientific">Colletotrichum gloeosporioides (strain Cg-14)</name>
    <name type="common">Anthracnose fungus</name>
    <name type="synonym">Glomerella cingulata</name>
    <dbReference type="NCBI Taxonomy" id="1237896"/>
    <lineage>
        <taxon>Eukaryota</taxon>
        <taxon>Fungi</taxon>
        <taxon>Dikarya</taxon>
        <taxon>Ascomycota</taxon>
        <taxon>Pezizomycotina</taxon>
        <taxon>Sordariomycetes</taxon>
        <taxon>Hypocreomycetidae</taxon>
        <taxon>Glomerellales</taxon>
        <taxon>Glomerellaceae</taxon>
        <taxon>Colletotrichum</taxon>
        <taxon>Colletotrichum gloeosporioides species complex</taxon>
    </lineage>
</organism>
<reference evidence="3" key="1">
    <citation type="journal article" date="2013" name="Mol. Plant Microbe Interact.">
        <title>Global aspects of pacC regulation of pathogenicity genes in Colletotrichum gloeosporioides as revealed by transcriptome analysis.</title>
        <authorList>
            <person name="Alkan N."/>
            <person name="Meng X."/>
            <person name="Friedlander G."/>
            <person name="Reuveni E."/>
            <person name="Sukno S."/>
            <person name="Sherman A."/>
            <person name="Thon M."/>
            <person name="Fluhr R."/>
            <person name="Prusky D."/>
        </authorList>
    </citation>
    <scope>NUCLEOTIDE SEQUENCE [LARGE SCALE GENOMIC DNA]</scope>
    <source>
        <strain evidence="3">Cg-14</strain>
    </source>
</reference>
<dbReference type="EMBL" id="AMYD01001341">
    <property type="protein sequence ID" value="EQB53589.1"/>
    <property type="molecule type" value="Genomic_DNA"/>
</dbReference>
<dbReference type="Proteomes" id="UP000015530">
    <property type="component" value="Unassembled WGS sequence"/>
</dbReference>
<feature type="region of interest" description="Disordered" evidence="1">
    <location>
        <begin position="9"/>
        <end position="32"/>
    </location>
</feature>
<gene>
    <name evidence="2" type="ORF">CGLO_06673</name>
</gene>
<proteinExistence type="predicted"/>
<name>T0KNI4_COLGC</name>